<evidence type="ECO:0000313" key="2">
    <source>
        <dbReference type="EMBL" id="GAA1595138.1"/>
    </source>
</evidence>
<dbReference type="Pfam" id="PF00583">
    <property type="entry name" value="Acetyltransf_1"/>
    <property type="match status" value="1"/>
</dbReference>
<dbReference type="EMBL" id="BAAAOS010000044">
    <property type="protein sequence ID" value="GAA1595138.1"/>
    <property type="molecule type" value="Genomic_DNA"/>
</dbReference>
<dbReference type="PROSITE" id="PS51186">
    <property type="entry name" value="GNAT"/>
    <property type="match status" value="1"/>
</dbReference>
<evidence type="ECO:0000259" key="1">
    <source>
        <dbReference type="PROSITE" id="PS51186"/>
    </source>
</evidence>
<evidence type="ECO:0000313" key="3">
    <source>
        <dbReference type="Proteomes" id="UP001500393"/>
    </source>
</evidence>
<comment type="caution">
    <text evidence="2">The sequence shown here is derived from an EMBL/GenBank/DDBJ whole genome shotgun (WGS) entry which is preliminary data.</text>
</comment>
<dbReference type="InterPro" id="IPR016181">
    <property type="entry name" value="Acyl_CoA_acyltransferase"/>
</dbReference>
<dbReference type="SUPFAM" id="SSF55729">
    <property type="entry name" value="Acyl-CoA N-acyltransferases (Nat)"/>
    <property type="match status" value="1"/>
</dbReference>
<organism evidence="2 3">
    <name type="scientific">Kribbella sancticallisti</name>
    <dbReference type="NCBI Taxonomy" id="460087"/>
    <lineage>
        <taxon>Bacteria</taxon>
        <taxon>Bacillati</taxon>
        <taxon>Actinomycetota</taxon>
        <taxon>Actinomycetes</taxon>
        <taxon>Propionibacteriales</taxon>
        <taxon>Kribbellaceae</taxon>
        <taxon>Kribbella</taxon>
    </lineage>
</organism>
<proteinExistence type="predicted"/>
<dbReference type="Gene3D" id="3.40.630.30">
    <property type="match status" value="1"/>
</dbReference>
<dbReference type="RefSeq" id="WP_344219146.1">
    <property type="nucleotide sequence ID" value="NZ_BAAAOS010000044.1"/>
</dbReference>
<sequence length="176" mass="19094">MEELLIRPATVDDLDVLHDIAERAVCELLNGSYEPAQLAAARAAKVHEVEREVIEAGRYYVIEVGGTVVGGSGWSDRGEFSPLEVSTGAVPVVDASTATMRATYVDPRWSRRGFATLLARVTETVATNAGFSTFEAMCTPASEALRVRLGYEVVERIATEFGDGVEVKVARMRKTL</sequence>
<name>A0ABN2E6M8_9ACTN</name>
<gene>
    <name evidence="2" type="ORF">GCM10009789_56460</name>
</gene>
<dbReference type="InterPro" id="IPR000182">
    <property type="entry name" value="GNAT_dom"/>
</dbReference>
<accession>A0ABN2E6M8</accession>
<dbReference type="Proteomes" id="UP001500393">
    <property type="component" value="Unassembled WGS sequence"/>
</dbReference>
<protein>
    <recommendedName>
        <fullName evidence="1">N-acetyltransferase domain-containing protein</fullName>
    </recommendedName>
</protein>
<reference evidence="2 3" key="1">
    <citation type="journal article" date="2019" name="Int. J. Syst. Evol. Microbiol.">
        <title>The Global Catalogue of Microorganisms (GCM) 10K type strain sequencing project: providing services to taxonomists for standard genome sequencing and annotation.</title>
        <authorList>
            <consortium name="The Broad Institute Genomics Platform"/>
            <consortium name="The Broad Institute Genome Sequencing Center for Infectious Disease"/>
            <person name="Wu L."/>
            <person name="Ma J."/>
        </authorList>
    </citation>
    <scope>NUCLEOTIDE SEQUENCE [LARGE SCALE GENOMIC DNA]</scope>
    <source>
        <strain evidence="2 3">JCM 14969</strain>
    </source>
</reference>
<feature type="domain" description="N-acetyltransferase" evidence="1">
    <location>
        <begin position="4"/>
        <end position="176"/>
    </location>
</feature>
<keyword evidence="3" id="KW-1185">Reference proteome</keyword>